<evidence type="ECO:0000313" key="3">
    <source>
        <dbReference type="EMBL" id="KII61136.1"/>
    </source>
</evidence>
<proteinExistence type="predicted"/>
<reference evidence="3 4" key="1">
    <citation type="journal article" date="2014" name="Genome Biol. Evol.">
        <title>The genome of the myxosporean Thelohanellus kitauei shows adaptations to nutrient acquisition within its fish host.</title>
        <authorList>
            <person name="Yang Y."/>
            <person name="Xiong J."/>
            <person name="Zhou Z."/>
            <person name="Huo F."/>
            <person name="Miao W."/>
            <person name="Ran C."/>
            <person name="Liu Y."/>
            <person name="Zhang J."/>
            <person name="Feng J."/>
            <person name="Wang M."/>
            <person name="Wang M."/>
            <person name="Wang L."/>
            <person name="Yao B."/>
        </authorList>
    </citation>
    <scope>NUCLEOTIDE SEQUENCE [LARGE SCALE GENOMIC DNA]</scope>
    <source>
        <strain evidence="3">Wuqing</strain>
    </source>
</reference>
<dbReference type="PROSITE" id="PS00141">
    <property type="entry name" value="ASP_PROTEASE"/>
    <property type="match status" value="1"/>
</dbReference>
<dbReference type="EMBL" id="JWZT01005379">
    <property type="protein sequence ID" value="KII61136.1"/>
    <property type="molecule type" value="Genomic_DNA"/>
</dbReference>
<evidence type="ECO:0000313" key="4">
    <source>
        <dbReference type="Proteomes" id="UP000031668"/>
    </source>
</evidence>
<dbReference type="GO" id="GO:0006508">
    <property type="term" value="P:proteolysis"/>
    <property type="evidence" value="ECO:0007669"/>
    <property type="project" value="InterPro"/>
</dbReference>
<dbReference type="Proteomes" id="UP000031668">
    <property type="component" value="Unassembled WGS sequence"/>
</dbReference>
<sequence length="119" mass="13654">MPQNNLGSIAHAKNSELNSSPSLIDATKQEEFGIREHNKRTVNPSVFPKRPFRCYYYGKIRHIARICQDRRRRNFKGLIRVNNVKEPIITKVPIDDEDTQAVYDGLIDTGANKTLIDSK</sequence>
<feature type="domain" description="Peptidase A2" evidence="2">
    <location>
        <begin position="103"/>
        <end position="119"/>
    </location>
</feature>
<dbReference type="AlphaFoldDB" id="A0A0C2MHK2"/>
<dbReference type="PROSITE" id="PS50175">
    <property type="entry name" value="ASP_PROT_RETROV"/>
    <property type="match status" value="1"/>
</dbReference>
<evidence type="ECO:0000259" key="2">
    <source>
        <dbReference type="PROSITE" id="PS50175"/>
    </source>
</evidence>
<dbReference type="InterPro" id="IPR001969">
    <property type="entry name" value="Aspartic_peptidase_AS"/>
</dbReference>
<comment type="caution">
    <text evidence="3">The sequence shown here is derived from an EMBL/GenBank/DDBJ whole genome shotgun (WGS) entry which is preliminary data.</text>
</comment>
<protein>
    <recommendedName>
        <fullName evidence="2">Peptidase A2 domain-containing protein</fullName>
    </recommendedName>
</protein>
<gene>
    <name evidence="3" type="ORF">RF11_05859</name>
</gene>
<accession>A0A0C2MHK2</accession>
<dbReference type="InterPro" id="IPR001995">
    <property type="entry name" value="Peptidase_A2_cat"/>
</dbReference>
<dbReference type="GO" id="GO:0004190">
    <property type="term" value="F:aspartic-type endopeptidase activity"/>
    <property type="evidence" value="ECO:0007669"/>
    <property type="project" value="InterPro"/>
</dbReference>
<organism evidence="3 4">
    <name type="scientific">Thelohanellus kitauei</name>
    <name type="common">Myxosporean</name>
    <dbReference type="NCBI Taxonomy" id="669202"/>
    <lineage>
        <taxon>Eukaryota</taxon>
        <taxon>Metazoa</taxon>
        <taxon>Cnidaria</taxon>
        <taxon>Myxozoa</taxon>
        <taxon>Myxosporea</taxon>
        <taxon>Bivalvulida</taxon>
        <taxon>Platysporina</taxon>
        <taxon>Myxobolidae</taxon>
        <taxon>Thelohanellus</taxon>
    </lineage>
</organism>
<name>A0A0C2MHK2_THEKT</name>
<keyword evidence="4" id="KW-1185">Reference proteome</keyword>
<feature type="region of interest" description="Disordered" evidence="1">
    <location>
        <begin position="1"/>
        <end position="22"/>
    </location>
</feature>
<evidence type="ECO:0000256" key="1">
    <source>
        <dbReference type="SAM" id="MobiDB-lite"/>
    </source>
</evidence>